<feature type="domain" description="IraD/Gp25-like" evidence="1">
    <location>
        <begin position="20"/>
        <end position="102"/>
    </location>
</feature>
<dbReference type="AlphaFoldDB" id="A0A212J4Q2"/>
<protein>
    <submittedName>
        <fullName evidence="2">Putative Baseplate assembly protein W</fullName>
    </submittedName>
</protein>
<dbReference type="Pfam" id="PF04965">
    <property type="entry name" value="GPW_gp25"/>
    <property type="match status" value="1"/>
</dbReference>
<organism evidence="2">
    <name type="scientific">uncultured Alphaproteobacteria bacterium</name>
    <dbReference type="NCBI Taxonomy" id="91750"/>
    <lineage>
        <taxon>Bacteria</taxon>
        <taxon>Pseudomonadati</taxon>
        <taxon>Pseudomonadota</taxon>
        <taxon>Alphaproteobacteria</taxon>
        <taxon>environmental samples</taxon>
    </lineage>
</organism>
<sequence length="119" mass="12484">MRPALTTGIDPVSGTVVDELAHIRLSISEILKTPVGSRVMRRAFGSHVFSLIDAPGNPITALRLIAAAADALERWEPRVRLASGRVEVTLDGSATIRLVCKVKASGLTITADVPMAGAA</sequence>
<evidence type="ECO:0000313" key="2">
    <source>
        <dbReference type="EMBL" id="SBV94155.1"/>
    </source>
</evidence>
<dbReference type="SUPFAM" id="SSF160719">
    <property type="entry name" value="gpW/gp25-like"/>
    <property type="match status" value="1"/>
</dbReference>
<name>A0A212J4Q2_9PROT</name>
<dbReference type="EMBL" id="FLUO01000001">
    <property type="protein sequence ID" value="SBV94155.1"/>
    <property type="molecule type" value="Genomic_DNA"/>
</dbReference>
<reference evidence="2" key="1">
    <citation type="submission" date="2016-04" db="EMBL/GenBank/DDBJ databases">
        <authorList>
            <person name="Evans L.H."/>
            <person name="Alamgir A."/>
            <person name="Owens N."/>
            <person name="Weber N.D."/>
            <person name="Virtaneva K."/>
            <person name="Barbian K."/>
            <person name="Babar A."/>
            <person name="Rosenke K."/>
        </authorList>
    </citation>
    <scope>NUCLEOTIDE SEQUENCE</scope>
    <source>
        <strain evidence="2">86</strain>
    </source>
</reference>
<proteinExistence type="predicted"/>
<accession>A0A212J4Q2</accession>
<evidence type="ECO:0000259" key="1">
    <source>
        <dbReference type="Pfam" id="PF04965"/>
    </source>
</evidence>
<dbReference type="InterPro" id="IPR007048">
    <property type="entry name" value="IraD/Gp25-like"/>
</dbReference>
<gene>
    <name evidence="2" type="ORF">KL86APRO_10476</name>
</gene>
<dbReference type="Gene3D" id="3.10.450.40">
    <property type="match status" value="1"/>
</dbReference>